<evidence type="ECO:0008006" key="3">
    <source>
        <dbReference type="Google" id="ProtNLM"/>
    </source>
</evidence>
<reference evidence="1" key="2">
    <citation type="submission" date="2021-09" db="EMBL/GenBank/DDBJ databases">
        <authorList>
            <person name="Jia N."/>
            <person name="Wang J."/>
            <person name="Shi W."/>
            <person name="Du L."/>
            <person name="Sun Y."/>
            <person name="Zhan W."/>
            <person name="Jiang J."/>
            <person name="Wang Q."/>
            <person name="Zhang B."/>
            <person name="Ji P."/>
            <person name="Sakyi L.B."/>
            <person name="Cui X."/>
            <person name="Yuan T."/>
            <person name="Jiang B."/>
            <person name="Yang W."/>
            <person name="Lam T.T.-Y."/>
            <person name="Chang Q."/>
            <person name="Ding S."/>
            <person name="Wang X."/>
            <person name="Zhu J."/>
            <person name="Ruan X."/>
            <person name="Zhao L."/>
            <person name="Wei J."/>
            <person name="Que T."/>
            <person name="Du C."/>
            <person name="Cheng J."/>
            <person name="Dai P."/>
            <person name="Han X."/>
            <person name="Huang E."/>
            <person name="Gao Y."/>
            <person name="Liu J."/>
            <person name="Shao H."/>
            <person name="Ye R."/>
            <person name="Li L."/>
            <person name="Wei W."/>
            <person name="Wang X."/>
            <person name="Wang C."/>
            <person name="Huo Q."/>
            <person name="Li W."/>
            <person name="Guo W."/>
            <person name="Chen H."/>
            <person name="Chen S."/>
            <person name="Zhou L."/>
            <person name="Zhou L."/>
            <person name="Ni X."/>
            <person name="Tian J."/>
            <person name="Zhou Y."/>
            <person name="Sheng Y."/>
            <person name="Liu T."/>
            <person name="Pan Y."/>
            <person name="Xia L."/>
            <person name="Li J."/>
            <person name="Zhao F."/>
            <person name="Cao W."/>
        </authorList>
    </citation>
    <scope>NUCLEOTIDE SEQUENCE</scope>
    <source>
        <strain evidence="1">Rmic-2018</strain>
        <tissue evidence="1">Larvae</tissue>
    </source>
</reference>
<sequence>MIRRVSNRNLGLKEDDIVRLKRTFVVSRVTCGAPYLQLTKANRDTLNTMLRKATKQALGVPIYSSTLSMLDMGAHNNAEELIKSTSLIRESSSVTPSTDELSCAK</sequence>
<dbReference type="AlphaFoldDB" id="A0A9J6CV57"/>
<gene>
    <name evidence="1" type="ORF">HPB51_029302</name>
</gene>
<dbReference type="Proteomes" id="UP000821866">
    <property type="component" value="Unassembled WGS sequence"/>
</dbReference>
<reference evidence="1" key="1">
    <citation type="journal article" date="2020" name="Cell">
        <title>Large-Scale Comparative Analyses of Tick Genomes Elucidate Their Genetic Diversity and Vector Capacities.</title>
        <authorList>
            <consortium name="Tick Genome and Microbiome Consortium (TIGMIC)"/>
            <person name="Jia N."/>
            <person name="Wang J."/>
            <person name="Shi W."/>
            <person name="Du L."/>
            <person name="Sun Y."/>
            <person name="Zhan W."/>
            <person name="Jiang J.F."/>
            <person name="Wang Q."/>
            <person name="Zhang B."/>
            <person name="Ji P."/>
            <person name="Bell-Sakyi L."/>
            <person name="Cui X.M."/>
            <person name="Yuan T.T."/>
            <person name="Jiang B.G."/>
            <person name="Yang W.F."/>
            <person name="Lam T.T."/>
            <person name="Chang Q.C."/>
            <person name="Ding S.J."/>
            <person name="Wang X.J."/>
            <person name="Zhu J.G."/>
            <person name="Ruan X.D."/>
            <person name="Zhao L."/>
            <person name="Wei J.T."/>
            <person name="Ye R.Z."/>
            <person name="Que T.C."/>
            <person name="Du C.H."/>
            <person name="Zhou Y.H."/>
            <person name="Cheng J.X."/>
            <person name="Dai P.F."/>
            <person name="Guo W.B."/>
            <person name="Han X.H."/>
            <person name="Huang E.J."/>
            <person name="Li L.F."/>
            <person name="Wei W."/>
            <person name="Gao Y.C."/>
            <person name="Liu J.Z."/>
            <person name="Shao H.Z."/>
            <person name="Wang X."/>
            <person name="Wang C.C."/>
            <person name="Yang T.C."/>
            <person name="Huo Q.B."/>
            <person name="Li W."/>
            <person name="Chen H.Y."/>
            <person name="Chen S.E."/>
            <person name="Zhou L.G."/>
            <person name="Ni X.B."/>
            <person name="Tian J.H."/>
            <person name="Sheng Y."/>
            <person name="Liu T."/>
            <person name="Pan Y.S."/>
            <person name="Xia L.Y."/>
            <person name="Li J."/>
            <person name="Zhao F."/>
            <person name="Cao W.C."/>
        </authorList>
    </citation>
    <scope>NUCLEOTIDE SEQUENCE</scope>
    <source>
        <strain evidence="1">Rmic-2018</strain>
    </source>
</reference>
<dbReference type="EMBL" id="JABSTU010006707">
    <property type="protein sequence ID" value="KAH7932411.1"/>
    <property type="molecule type" value="Genomic_DNA"/>
</dbReference>
<comment type="caution">
    <text evidence="1">The sequence shown here is derived from an EMBL/GenBank/DDBJ whole genome shotgun (WGS) entry which is preliminary data.</text>
</comment>
<name>A0A9J6CV57_RHIMP</name>
<keyword evidence="2" id="KW-1185">Reference proteome</keyword>
<protein>
    <recommendedName>
        <fullName evidence="3">Tick transposon</fullName>
    </recommendedName>
</protein>
<organism evidence="1 2">
    <name type="scientific">Rhipicephalus microplus</name>
    <name type="common">Cattle tick</name>
    <name type="synonym">Boophilus microplus</name>
    <dbReference type="NCBI Taxonomy" id="6941"/>
    <lineage>
        <taxon>Eukaryota</taxon>
        <taxon>Metazoa</taxon>
        <taxon>Ecdysozoa</taxon>
        <taxon>Arthropoda</taxon>
        <taxon>Chelicerata</taxon>
        <taxon>Arachnida</taxon>
        <taxon>Acari</taxon>
        <taxon>Parasitiformes</taxon>
        <taxon>Ixodida</taxon>
        <taxon>Ixodoidea</taxon>
        <taxon>Ixodidae</taxon>
        <taxon>Rhipicephalinae</taxon>
        <taxon>Rhipicephalus</taxon>
        <taxon>Boophilus</taxon>
    </lineage>
</organism>
<evidence type="ECO:0000313" key="1">
    <source>
        <dbReference type="EMBL" id="KAH7932411.1"/>
    </source>
</evidence>
<proteinExistence type="predicted"/>
<evidence type="ECO:0000313" key="2">
    <source>
        <dbReference type="Proteomes" id="UP000821866"/>
    </source>
</evidence>
<accession>A0A9J6CV57</accession>